<protein>
    <submittedName>
        <fullName evidence="2">Uncharacterized protein</fullName>
    </submittedName>
</protein>
<evidence type="ECO:0000256" key="1">
    <source>
        <dbReference type="SAM" id="Phobius"/>
    </source>
</evidence>
<feature type="transmembrane region" description="Helical" evidence="1">
    <location>
        <begin position="31"/>
        <end position="50"/>
    </location>
</feature>
<dbReference type="RefSeq" id="WP_165259148.1">
    <property type="nucleotide sequence ID" value="NZ_JAAKGT010000005.1"/>
</dbReference>
<dbReference type="AlphaFoldDB" id="A0A6G4QY55"/>
<organism evidence="2">
    <name type="scientific">Caulobacter sp. 602-2</name>
    <dbReference type="NCBI Taxonomy" id="2710887"/>
    <lineage>
        <taxon>Bacteria</taxon>
        <taxon>Pseudomonadati</taxon>
        <taxon>Pseudomonadota</taxon>
        <taxon>Alphaproteobacteria</taxon>
        <taxon>Caulobacterales</taxon>
        <taxon>Caulobacteraceae</taxon>
        <taxon>Caulobacter</taxon>
    </lineage>
</organism>
<dbReference type="EMBL" id="JAAKGT010000005">
    <property type="protein sequence ID" value="NGM50471.1"/>
    <property type="molecule type" value="Genomic_DNA"/>
</dbReference>
<gene>
    <name evidence="2" type="ORF">G5B46_12700</name>
</gene>
<name>A0A6G4QY55_9CAUL</name>
<sequence length="65" mass="7055">MEDGMEPAAEAMKSNILIPICAFGADLGTEYILVLTPLVGLLLSLSWAVLNARGKRRRRRPSSGQ</sequence>
<accession>A0A6G4QY55</accession>
<keyword evidence="1" id="KW-0812">Transmembrane</keyword>
<keyword evidence="1" id="KW-1133">Transmembrane helix</keyword>
<comment type="caution">
    <text evidence="2">The sequence shown here is derived from an EMBL/GenBank/DDBJ whole genome shotgun (WGS) entry which is preliminary data.</text>
</comment>
<proteinExistence type="predicted"/>
<evidence type="ECO:0000313" key="2">
    <source>
        <dbReference type="EMBL" id="NGM50471.1"/>
    </source>
</evidence>
<keyword evidence="1" id="KW-0472">Membrane</keyword>
<reference evidence="2" key="1">
    <citation type="submission" date="2020-02" db="EMBL/GenBank/DDBJ databases">
        <authorList>
            <person name="Gao J."/>
            <person name="Sun J."/>
        </authorList>
    </citation>
    <scope>NUCLEOTIDE SEQUENCE</scope>
    <source>
        <strain evidence="2">602-2</strain>
    </source>
</reference>